<dbReference type="PANTHER" id="PTHR34779:SF1">
    <property type="entry name" value="OS09G0542900 PROTEIN"/>
    <property type="match status" value="1"/>
</dbReference>
<dbReference type="EMBL" id="JASCZI010181278">
    <property type="protein sequence ID" value="MED6180778.1"/>
    <property type="molecule type" value="Genomic_DNA"/>
</dbReference>
<organism evidence="2 3">
    <name type="scientific">Stylosanthes scabra</name>
    <dbReference type="NCBI Taxonomy" id="79078"/>
    <lineage>
        <taxon>Eukaryota</taxon>
        <taxon>Viridiplantae</taxon>
        <taxon>Streptophyta</taxon>
        <taxon>Embryophyta</taxon>
        <taxon>Tracheophyta</taxon>
        <taxon>Spermatophyta</taxon>
        <taxon>Magnoliopsida</taxon>
        <taxon>eudicotyledons</taxon>
        <taxon>Gunneridae</taxon>
        <taxon>Pentapetalae</taxon>
        <taxon>rosids</taxon>
        <taxon>fabids</taxon>
        <taxon>Fabales</taxon>
        <taxon>Fabaceae</taxon>
        <taxon>Papilionoideae</taxon>
        <taxon>50 kb inversion clade</taxon>
        <taxon>dalbergioids sensu lato</taxon>
        <taxon>Dalbergieae</taxon>
        <taxon>Pterocarpus clade</taxon>
        <taxon>Stylosanthes</taxon>
    </lineage>
</organism>
<gene>
    <name evidence="2" type="ORF">PIB30_013673</name>
</gene>
<name>A0ABU6W718_9FABA</name>
<evidence type="ECO:0000313" key="3">
    <source>
        <dbReference type="Proteomes" id="UP001341840"/>
    </source>
</evidence>
<comment type="caution">
    <text evidence="2">The sequence shown here is derived from an EMBL/GenBank/DDBJ whole genome shotgun (WGS) entry which is preliminary data.</text>
</comment>
<protein>
    <recommendedName>
        <fullName evidence="4">Syringolide-induced protein 14-1-1</fullName>
    </recommendedName>
</protein>
<feature type="compositionally biased region" description="Polar residues" evidence="1">
    <location>
        <begin position="34"/>
        <end position="49"/>
    </location>
</feature>
<feature type="compositionally biased region" description="Acidic residues" evidence="1">
    <location>
        <begin position="184"/>
        <end position="193"/>
    </location>
</feature>
<sequence length="260" mass="28885">MENNNNKQNSYSSMLRSKILKILPKAAAAVHVTFQNPPFSPGRDNQSGSSRHKPPSSGPIMIPEEARRKPKHGGLDTQEPTSPKVSCIGQIKSKKKRIINKHENNNITTTSKKEGSNKFQRMFFHTGKPKKSCASTSSYSLDQDNSNTLPIGHMRRFASSRETFSNFDWKSQIAPEDNNHNDCDETPAVEEEEEEEVVIPFSAPIGGRGGCSGAFGGGRGDHDEIVANLNVQPRKEINLWKRRTMAPPRPLQLKPLLTAK</sequence>
<keyword evidence="3" id="KW-1185">Reference proteome</keyword>
<evidence type="ECO:0000313" key="2">
    <source>
        <dbReference type="EMBL" id="MED6180778.1"/>
    </source>
</evidence>
<dbReference type="Proteomes" id="UP001341840">
    <property type="component" value="Unassembled WGS sequence"/>
</dbReference>
<evidence type="ECO:0008006" key="4">
    <source>
        <dbReference type="Google" id="ProtNLM"/>
    </source>
</evidence>
<evidence type="ECO:0000256" key="1">
    <source>
        <dbReference type="SAM" id="MobiDB-lite"/>
    </source>
</evidence>
<reference evidence="2 3" key="1">
    <citation type="journal article" date="2023" name="Plants (Basel)">
        <title>Bridging the Gap: Combining Genomics and Transcriptomics Approaches to Understand Stylosanthes scabra, an Orphan Legume from the Brazilian Caatinga.</title>
        <authorList>
            <person name="Ferreira-Neto J.R.C."/>
            <person name="da Silva M.D."/>
            <person name="Binneck E."/>
            <person name="de Melo N.F."/>
            <person name="da Silva R.H."/>
            <person name="de Melo A.L.T.M."/>
            <person name="Pandolfi V."/>
            <person name="Bustamante F.O."/>
            <person name="Brasileiro-Vidal A.C."/>
            <person name="Benko-Iseppon A.M."/>
        </authorList>
    </citation>
    <scope>NUCLEOTIDE SEQUENCE [LARGE SCALE GENOMIC DNA]</scope>
    <source>
        <tissue evidence="2">Leaves</tissue>
    </source>
</reference>
<feature type="region of interest" description="Disordered" evidence="1">
    <location>
        <begin position="34"/>
        <end position="85"/>
    </location>
</feature>
<dbReference type="PANTHER" id="PTHR34779">
    <property type="entry name" value="OS09G0542900 PROTEIN"/>
    <property type="match status" value="1"/>
</dbReference>
<dbReference type="InterPro" id="IPR038796">
    <property type="entry name" value="At1g76070-like"/>
</dbReference>
<accession>A0ABU6W718</accession>
<feature type="region of interest" description="Disordered" evidence="1">
    <location>
        <begin position="172"/>
        <end position="193"/>
    </location>
</feature>
<proteinExistence type="predicted"/>